<dbReference type="Proteomes" id="UP000287651">
    <property type="component" value="Unassembled WGS sequence"/>
</dbReference>
<keyword evidence="2" id="KW-0472">Membrane</keyword>
<organism evidence="3 4">
    <name type="scientific">Ensete ventricosum</name>
    <name type="common">Abyssinian banana</name>
    <name type="synonym">Musa ensete</name>
    <dbReference type="NCBI Taxonomy" id="4639"/>
    <lineage>
        <taxon>Eukaryota</taxon>
        <taxon>Viridiplantae</taxon>
        <taxon>Streptophyta</taxon>
        <taxon>Embryophyta</taxon>
        <taxon>Tracheophyta</taxon>
        <taxon>Spermatophyta</taxon>
        <taxon>Magnoliopsida</taxon>
        <taxon>Liliopsida</taxon>
        <taxon>Zingiberales</taxon>
        <taxon>Musaceae</taxon>
        <taxon>Ensete</taxon>
    </lineage>
</organism>
<proteinExistence type="predicted"/>
<evidence type="ECO:0000313" key="3">
    <source>
        <dbReference type="EMBL" id="RRT33973.1"/>
    </source>
</evidence>
<gene>
    <name evidence="3" type="ORF">B296_00046213</name>
</gene>
<comment type="caution">
    <text evidence="3">The sequence shown here is derived from an EMBL/GenBank/DDBJ whole genome shotgun (WGS) entry which is preliminary data.</text>
</comment>
<evidence type="ECO:0000313" key="4">
    <source>
        <dbReference type="Proteomes" id="UP000287651"/>
    </source>
</evidence>
<feature type="region of interest" description="Disordered" evidence="1">
    <location>
        <begin position="273"/>
        <end position="309"/>
    </location>
</feature>
<sequence length="309" mass="35446">LGKEIGVRTPGWPHTWCSASAAASPLPDDNPYFASSLGIPHSPFPIPHSLLFDDATILSLSLFVCLSVCLLDDTPRILSAIRINRQLRKELLPLFFFFFFFFFSIPFVMKRHADRRWNSQHYRNVSKKFPRTTRSMLSTVITIVRSNFSNILTRFMSIPPVFRIRRRGIRGRTFVELIAWADICDFGGARFHGTAMLSSKGAACSNRQVRKRADGSLTDFRRRCSRLHVRHVVRFLSLILLIYVEERTPALSHSILYGQREALCLPILRQGPPPNQALKHRPPSSKILHRGEHREKTSWGPMTGRRNAR</sequence>
<reference evidence="3 4" key="1">
    <citation type="journal article" date="2014" name="Agronomy (Basel)">
        <title>A Draft Genome Sequence for Ensete ventricosum, the Drought-Tolerant Tree Against Hunger.</title>
        <authorList>
            <person name="Harrison J."/>
            <person name="Moore K.A."/>
            <person name="Paszkiewicz K."/>
            <person name="Jones T."/>
            <person name="Grant M."/>
            <person name="Ambacheew D."/>
            <person name="Muzemil S."/>
            <person name="Studholme D.J."/>
        </authorList>
    </citation>
    <scope>NUCLEOTIDE SEQUENCE [LARGE SCALE GENOMIC DNA]</scope>
</reference>
<evidence type="ECO:0000256" key="2">
    <source>
        <dbReference type="SAM" id="Phobius"/>
    </source>
</evidence>
<feature type="transmembrane region" description="Helical" evidence="2">
    <location>
        <begin position="91"/>
        <end position="109"/>
    </location>
</feature>
<feature type="non-terminal residue" evidence="3">
    <location>
        <position position="1"/>
    </location>
</feature>
<keyword evidence="2" id="KW-0812">Transmembrane</keyword>
<protein>
    <submittedName>
        <fullName evidence="3">Uncharacterized protein</fullName>
    </submittedName>
</protein>
<evidence type="ECO:0000256" key="1">
    <source>
        <dbReference type="SAM" id="MobiDB-lite"/>
    </source>
</evidence>
<dbReference type="AlphaFoldDB" id="A0A426X3C7"/>
<name>A0A426X3C7_ENSVE</name>
<feature type="transmembrane region" description="Helical" evidence="2">
    <location>
        <begin position="50"/>
        <end position="71"/>
    </location>
</feature>
<accession>A0A426X3C7</accession>
<dbReference type="EMBL" id="AMZH03027825">
    <property type="protein sequence ID" value="RRT33973.1"/>
    <property type="molecule type" value="Genomic_DNA"/>
</dbReference>
<keyword evidence="2" id="KW-1133">Transmembrane helix</keyword>